<gene>
    <name evidence="1" type="ORF">BIFGAL_02933</name>
</gene>
<evidence type="ECO:0000313" key="1">
    <source>
        <dbReference type="EMBL" id="EFA23824.1"/>
    </source>
</evidence>
<name>D1NT22_9BIFI</name>
<accession>D1NT22</accession>
<organism evidence="1 2">
    <name type="scientific">Bifidobacterium gallicum DSM 20093 = LMG 11596</name>
    <dbReference type="NCBI Taxonomy" id="561180"/>
    <lineage>
        <taxon>Bacteria</taxon>
        <taxon>Bacillati</taxon>
        <taxon>Actinomycetota</taxon>
        <taxon>Actinomycetes</taxon>
        <taxon>Bifidobacteriales</taxon>
        <taxon>Bifidobacteriaceae</taxon>
        <taxon>Bifidobacterium</taxon>
    </lineage>
</organism>
<comment type="caution">
    <text evidence="1">The sequence shown here is derived from an EMBL/GenBank/DDBJ whole genome shotgun (WGS) entry which is preliminary data.</text>
</comment>
<evidence type="ECO:0000313" key="2">
    <source>
        <dbReference type="Proteomes" id="UP000003656"/>
    </source>
</evidence>
<dbReference type="AlphaFoldDB" id="D1NT22"/>
<dbReference type="EMBL" id="ABXB03000001">
    <property type="protein sequence ID" value="EFA23824.1"/>
    <property type="molecule type" value="Genomic_DNA"/>
</dbReference>
<dbReference type="STRING" id="561180.BIFGAL_02933"/>
<sequence>MDTTLVLDGNGWVVSLIGQALGKIAPCLFMISFGDDAIIGQ</sequence>
<protein>
    <submittedName>
        <fullName evidence="1">Uncharacterized protein</fullName>
    </submittedName>
</protein>
<dbReference type="Proteomes" id="UP000003656">
    <property type="component" value="Unassembled WGS sequence"/>
</dbReference>
<reference evidence="1 2" key="1">
    <citation type="submission" date="2009-11" db="EMBL/GenBank/DDBJ databases">
        <authorList>
            <person name="Weinstock G."/>
            <person name="Sodergren E."/>
            <person name="Clifton S."/>
            <person name="Fulton L."/>
            <person name="Fulton B."/>
            <person name="Courtney L."/>
            <person name="Fronick C."/>
            <person name="Harrison M."/>
            <person name="Strong C."/>
            <person name="Farmer C."/>
            <person name="Delahaunty K."/>
            <person name="Markovic C."/>
            <person name="Hall O."/>
            <person name="Minx P."/>
            <person name="Tomlinson C."/>
            <person name="Mitreva M."/>
            <person name="Nelson J."/>
            <person name="Hou S."/>
            <person name="Wollam A."/>
            <person name="Pepin K.H."/>
            <person name="Johnson M."/>
            <person name="Bhonagiri V."/>
            <person name="Nash W.E."/>
            <person name="Warren W."/>
            <person name="Chinwalla A."/>
            <person name="Mardis E.R."/>
            <person name="Wilson R.K."/>
        </authorList>
    </citation>
    <scope>NUCLEOTIDE SEQUENCE [LARGE SCALE GENOMIC DNA]</scope>
    <source>
        <strain evidence="1 2">DSM 20093</strain>
    </source>
</reference>
<proteinExistence type="predicted"/>